<sequence length="491" mass="52283">MKKESGKPSLFLSVTVLAVIAVVLTAGIIAGVPTIPLLVVNIFLVLIISMLFGYPYRELEEGMMSGVKRAMDCVIILLFVGVLIGAWIKCGTVPMIIYYGLSFITPRMLLPLTFVMCSLLSLCIGTSLGTAGTMGVACVSIGVSMGIPIPIVAGAAISGSVLGDKLSPLSDSTILASSASDINIYYHVRSMMYTTIPAVVISLVIFYFLGAQYAQVAMDPSVIESVRVQLAGLYHFNILLLIPVVLIVILSIRKVPAILAILISGFAGLALAVLVQKAALTDVLAVVFNGVKVNSGMELVDTMLSKGGISSMMNTICTAVLALALGGILSEAGFLHTLVERITGSVRSDRAAILVTLVCGILTVMLVTNFYVSAVLMGTMFRELYDRRGIHRSVLSRTIEEANTIILPLVPWNTGCIYYMGLFGFTTLSFAPYVVFAYANIAVSVICALAGIFIFKAVPGNSAEADWSVRGRAQQPFSPELEEILPEPLAE</sequence>
<feature type="transmembrane region" description="Helical" evidence="9">
    <location>
        <begin position="351"/>
        <end position="381"/>
    </location>
</feature>
<organism evidence="11 12">
    <name type="scientific">Enterocloster lavalensis</name>
    <dbReference type="NCBI Taxonomy" id="460384"/>
    <lineage>
        <taxon>Bacteria</taxon>
        <taxon>Bacillati</taxon>
        <taxon>Bacillota</taxon>
        <taxon>Clostridia</taxon>
        <taxon>Lachnospirales</taxon>
        <taxon>Lachnospiraceae</taxon>
        <taxon>Enterocloster</taxon>
    </lineage>
</organism>
<dbReference type="Proteomes" id="UP000198508">
    <property type="component" value="Unassembled WGS sequence"/>
</dbReference>
<evidence type="ECO:0000259" key="10">
    <source>
        <dbReference type="Pfam" id="PF03553"/>
    </source>
</evidence>
<dbReference type="InterPro" id="IPR004770">
    <property type="entry name" value="Na/H_antiport_NhaC"/>
</dbReference>
<dbReference type="PANTHER" id="PTHR33451">
    <property type="entry name" value="MALATE-2H(+)/NA(+)-LACTATE ANTIPORTER"/>
    <property type="match status" value="1"/>
</dbReference>
<keyword evidence="7 9" id="KW-0472">Membrane</keyword>
<dbReference type="EMBL" id="FOIM01000001">
    <property type="protein sequence ID" value="SET00522.1"/>
    <property type="molecule type" value="Genomic_DNA"/>
</dbReference>
<feature type="transmembrane region" description="Helical" evidence="9">
    <location>
        <begin position="191"/>
        <end position="210"/>
    </location>
</feature>
<evidence type="ECO:0000256" key="8">
    <source>
        <dbReference type="ARBA" id="ARBA00038435"/>
    </source>
</evidence>
<reference evidence="12" key="1">
    <citation type="submission" date="2016-10" db="EMBL/GenBank/DDBJ databases">
        <authorList>
            <person name="Varghese N."/>
            <person name="Submissions S."/>
        </authorList>
    </citation>
    <scope>NUCLEOTIDE SEQUENCE [LARGE SCALE GENOMIC DNA]</scope>
    <source>
        <strain evidence="12">NLAE-zl-G277</strain>
    </source>
</reference>
<name>A0A1I0B2G8_9FIRM</name>
<dbReference type="AlphaFoldDB" id="A0A1I0B2G8"/>
<evidence type="ECO:0000256" key="9">
    <source>
        <dbReference type="SAM" id="Phobius"/>
    </source>
</evidence>
<keyword evidence="6 9" id="KW-1133">Transmembrane helix</keyword>
<keyword evidence="4" id="KW-1003">Cell membrane</keyword>
<evidence type="ECO:0000313" key="11">
    <source>
        <dbReference type="EMBL" id="SET00522.1"/>
    </source>
</evidence>
<dbReference type="PANTHER" id="PTHR33451:SF3">
    <property type="entry name" value="MALATE-2H(+)_NA(+)-LACTATE ANTIPORTER"/>
    <property type="match status" value="1"/>
</dbReference>
<accession>A0A1I0B2G8</accession>
<proteinExistence type="inferred from homology"/>
<dbReference type="Pfam" id="PF03553">
    <property type="entry name" value="Na_H_antiporter"/>
    <property type="match status" value="1"/>
</dbReference>
<feature type="transmembrane region" description="Helical" evidence="9">
    <location>
        <begin position="74"/>
        <end position="97"/>
    </location>
</feature>
<evidence type="ECO:0000256" key="7">
    <source>
        <dbReference type="ARBA" id="ARBA00023136"/>
    </source>
</evidence>
<evidence type="ECO:0000313" key="12">
    <source>
        <dbReference type="Proteomes" id="UP000198508"/>
    </source>
</evidence>
<feature type="transmembrane region" description="Helical" evidence="9">
    <location>
        <begin position="402"/>
        <end position="421"/>
    </location>
</feature>
<protein>
    <submittedName>
        <fullName evidence="11">Transporter, NhaC family</fullName>
    </submittedName>
</protein>
<keyword evidence="3" id="KW-0050">Antiport</keyword>
<comment type="similarity">
    <text evidence="8">Belongs to the NhaC Na(+)/H(+) (TC 2.A.35) antiporter family.</text>
</comment>
<dbReference type="InterPro" id="IPR052180">
    <property type="entry name" value="NhaC_Na-H+_Antiporter"/>
</dbReference>
<evidence type="ECO:0000256" key="4">
    <source>
        <dbReference type="ARBA" id="ARBA00022475"/>
    </source>
</evidence>
<feature type="transmembrane region" description="Helical" evidence="9">
    <location>
        <begin position="35"/>
        <end position="54"/>
    </location>
</feature>
<evidence type="ECO:0000256" key="2">
    <source>
        <dbReference type="ARBA" id="ARBA00022448"/>
    </source>
</evidence>
<feature type="domain" description="Na+/H+ antiporter NhaC-like C-terminal" evidence="10">
    <location>
        <begin position="161"/>
        <end position="452"/>
    </location>
</feature>
<feature type="transmembrane region" description="Helical" evidence="9">
    <location>
        <begin position="231"/>
        <end position="252"/>
    </location>
</feature>
<gene>
    <name evidence="11" type="ORF">SAMN05216313_101305</name>
</gene>
<dbReference type="NCBIfam" id="TIGR00931">
    <property type="entry name" value="antiport_nhaC"/>
    <property type="match status" value="1"/>
</dbReference>
<dbReference type="GO" id="GO:0005886">
    <property type="term" value="C:plasma membrane"/>
    <property type="evidence" value="ECO:0007669"/>
    <property type="project" value="UniProtKB-SubCell"/>
</dbReference>
<evidence type="ECO:0000256" key="1">
    <source>
        <dbReference type="ARBA" id="ARBA00004651"/>
    </source>
</evidence>
<keyword evidence="12" id="KW-1185">Reference proteome</keyword>
<dbReference type="STRING" id="460384.SAMN05216313_101305"/>
<evidence type="ECO:0000256" key="6">
    <source>
        <dbReference type="ARBA" id="ARBA00022989"/>
    </source>
</evidence>
<keyword evidence="2" id="KW-0813">Transport</keyword>
<dbReference type="RefSeq" id="WP_092360553.1">
    <property type="nucleotide sequence ID" value="NZ_DAINWJ010000386.1"/>
</dbReference>
<feature type="transmembrane region" description="Helical" evidence="9">
    <location>
        <begin position="136"/>
        <end position="162"/>
    </location>
</feature>
<feature type="transmembrane region" description="Helical" evidence="9">
    <location>
        <begin position="433"/>
        <end position="455"/>
    </location>
</feature>
<dbReference type="GO" id="GO:0015297">
    <property type="term" value="F:antiporter activity"/>
    <property type="evidence" value="ECO:0007669"/>
    <property type="project" value="UniProtKB-KW"/>
</dbReference>
<feature type="transmembrane region" description="Helical" evidence="9">
    <location>
        <begin position="109"/>
        <end position="129"/>
    </location>
</feature>
<comment type="subcellular location">
    <subcellularLocation>
        <location evidence="1">Cell membrane</location>
        <topology evidence="1">Multi-pass membrane protein</topology>
    </subcellularLocation>
</comment>
<evidence type="ECO:0000256" key="3">
    <source>
        <dbReference type="ARBA" id="ARBA00022449"/>
    </source>
</evidence>
<dbReference type="InterPro" id="IPR018461">
    <property type="entry name" value="Na/H_Antiport_NhaC-like_C"/>
</dbReference>
<feature type="transmembrane region" description="Helical" evidence="9">
    <location>
        <begin position="258"/>
        <end position="275"/>
    </location>
</feature>
<keyword evidence="5 9" id="KW-0812">Transmembrane</keyword>
<dbReference type="GeneID" id="93278697"/>
<feature type="transmembrane region" description="Helical" evidence="9">
    <location>
        <begin position="316"/>
        <end position="339"/>
    </location>
</feature>
<evidence type="ECO:0000256" key="5">
    <source>
        <dbReference type="ARBA" id="ARBA00022692"/>
    </source>
</evidence>